<comment type="caution">
    <text evidence="5">The sequence shown here is derived from an EMBL/GenBank/DDBJ whole genome shotgun (WGS) entry which is preliminary data.</text>
</comment>
<dbReference type="InterPro" id="IPR040442">
    <property type="entry name" value="Pyrv_kinase-like_dom_sf"/>
</dbReference>
<protein>
    <submittedName>
        <fullName evidence="5">HpcH/HpaI aldolase/citrate lyase family protein</fullName>
    </submittedName>
</protein>
<evidence type="ECO:0000313" key="6">
    <source>
        <dbReference type="Proteomes" id="UP001597509"/>
    </source>
</evidence>
<organism evidence="5 6">
    <name type="scientific">Sphingobacterium anhuiense</name>
    <dbReference type="NCBI Taxonomy" id="493780"/>
    <lineage>
        <taxon>Bacteria</taxon>
        <taxon>Pseudomonadati</taxon>
        <taxon>Bacteroidota</taxon>
        <taxon>Sphingobacteriia</taxon>
        <taxon>Sphingobacteriales</taxon>
        <taxon>Sphingobacteriaceae</taxon>
        <taxon>Sphingobacterium</taxon>
    </lineage>
</organism>
<reference evidence="6" key="1">
    <citation type="journal article" date="2019" name="Int. J. Syst. Evol. Microbiol.">
        <title>The Global Catalogue of Microorganisms (GCM) 10K type strain sequencing project: providing services to taxonomists for standard genome sequencing and annotation.</title>
        <authorList>
            <consortium name="The Broad Institute Genomics Platform"/>
            <consortium name="The Broad Institute Genome Sequencing Center for Infectious Disease"/>
            <person name="Wu L."/>
            <person name="Ma J."/>
        </authorList>
    </citation>
    <scope>NUCLEOTIDE SEQUENCE [LARGE SCALE GENOMIC DNA]</scope>
    <source>
        <strain evidence="6">KCTC 22209</strain>
    </source>
</reference>
<dbReference type="InterPro" id="IPR005000">
    <property type="entry name" value="Aldolase/citrate-lyase_domain"/>
</dbReference>
<evidence type="ECO:0000256" key="2">
    <source>
        <dbReference type="ARBA" id="ARBA00022723"/>
    </source>
</evidence>
<sequence length="252" mass="27496">MSFKEKLKNKEVVIGPFSKTSDAGMIEAMGYSGFDFIIIDLEHGPNDILNAQNLVRAAEISNTFPIIRVAENGPTEIGKALDIGAKGVQVPQITNADEAKQAVQYAKFAPLGMRGVCRFVRSAAYSNTDRFEYFKSANDNYLILQLEGAEAIQNVDEIIEVEGVDVIFIGPYDLSQALGVSGQINHPLVLEKMKVIIDKCRTKGLATGVFTDNLKDAKSWIKLGVNYISYSVDVGIIQEASKAILQELTSGD</sequence>
<dbReference type="Gene3D" id="3.20.20.60">
    <property type="entry name" value="Phosphoenolpyruvate-binding domains"/>
    <property type="match status" value="1"/>
</dbReference>
<comment type="similarity">
    <text evidence="1">Belongs to the HpcH/HpaI aldolase family.</text>
</comment>
<dbReference type="RefSeq" id="WP_380921555.1">
    <property type="nucleotide sequence ID" value="NZ_JBHUPE010000005.1"/>
</dbReference>
<dbReference type="InterPro" id="IPR050251">
    <property type="entry name" value="HpcH-HpaI_aldolase"/>
</dbReference>
<evidence type="ECO:0000256" key="1">
    <source>
        <dbReference type="ARBA" id="ARBA00005568"/>
    </source>
</evidence>
<dbReference type="PANTHER" id="PTHR30502">
    <property type="entry name" value="2-KETO-3-DEOXY-L-RHAMNONATE ALDOLASE"/>
    <property type="match status" value="1"/>
</dbReference>
<dbReference type="InterPro" id="IPR015813">
    <property type="entry name" value="Pyrv/PenolPyrv_kinase-like_dom"/>
</dbReference>
<accession>A0ABW5YZQ7</accession>
<keyword evidence="2" id="KW-0479">Metal-binding</keyword>
<evidence type="ECO:0000313" key="5">
    <source>
        <dbReference type="EMBL" id="MFD2905072.1"/>
    </source>
</evidence>
<dbReference type="Pfam" id="PF03328">
    <property type="entry name" value="HpcH_HpaI"/>
    <property type="match status" value="1"/>
</dbReference>
<dbReference type="Proteomes" id="UP001597509">
    <property type="component" value="Unassembled WGS sequence"/>
</dbReference>
<evidence type="ECO:0000259" key="4">
    <source>
        <dbReference type="Pfam" id="PF03328"/>
    </source>
</evidence>
<dbReference type="SUPFAM" id="SSF51621">
    <property type="entry name" value="Phosphoenolpyruvate/pyruvate domain"/>
    <property type="match status" value="1"/>
</dbReference>
<name>A0ABW5YZQ7_9SPHI</name>
<proteinExistence type="inferred from homology"/>
<dbReference type="EMBL" id="JBHUPE010000005">
    <property type="protein sequence ID" value="MFD2905072.1"/>
    <property type="molecule type" value="Genomic_DNA"/>
</dbReference>
<evidence type="ECO:0000256" key="3">
    <source>
        <dbReference type="ARBA" id="ARBA00023239"/>
    </source>
</evidence>
<gene>
    <name evidence="5" type="ORF">ACFS6I_14110</name>
</gene>
<keyword evidence="3 5" id="KW-0456">Lyase</keyword>
<feature type="domain" description="HpcH/HpaI aldolase/citrate lyase" evidence="4">
    <location>
        <begin position="16"/>
        <end position="236"/>
    </location>
</feature>
<keyword evidence="6" id="KW-1185">Reference proteome</keyword>
<dbReference type="PANTHER" id="PTHR30502:SF0">
    <property type="entry name" value="PHOSPHOENOLPYRUVATE CARBOXYLASE FAMILY PROTEIN"/>
    <property type="match status" value="1"/>
</dbReference>
<dbReference type="GO" id="GO:0016829">
    <property type="term" value="F:lyase activity"/>
    <property type="evidence" value="ECO:0007669"/>
    <property type="project" value="UniProtKB-KW"/>
</dbReference>